<proteinExistence type="predicted"/>
<accession>A0A9E7KQ25</accession>
<gene>
    <name evidence="3" type="ORF">MUK42_37320</name>
</gene>
<evidence type="ECO:0000256" key="2">
    <source>
        <dbReference type="SAM" id="Phobius"/>
    </source>
</evidence>
<evidence type="ECO:0000256" key="1">
    <source>
        <dbReference type="SAM" id="MobiDB-lite"/>
    </source>
</evidence>
<dbReference type="EMBL" id="CP097510">
    <property type="protein sequence ID" value="URE29573.1"/>
    <property type="molecule type" value="Genomic_DNA"/>
</dbReference>
<reference evidence="3" key="1">
    <citation type="submission" date="2022-05" db="EMBL/GenBank/DDBJ databases">
        <title>The Musa troglodytarum L. genome provides insights into the mechanism of non-climacteric behaviour and enrichment of carotenoids.</title>
        <authorList>
            <person name="Wang J."/>
        </authorList>
    </citation>
    <scope>NUCLEOTIDE SEQUENCE</scope>
    <source>
        <tissue evidence="3">Leaf</tissue>
    </source>
</reference>
<keyword evidence="2" id="KW-0472">Membrane</keyword>
<evidence type="ECO:0000313" key="4">
    <source>
        <dbReference type="Proteomes" id="UP001055439"/>
    </source>
</evidence>
<feature type="compositionally biased region" description="Basic residues" evidence="1">
    <location>
        <begin position="44"/>
        <end position="54"/>
    </location>
</feature>
<organism evidence="3 4">
    <name type="scientific">Musa troglodytarum</name>
    <name type="common">fe'i banana</name>
    <dbReference type="NCBI Taxonomy" id="320322"/>
    <lineage>
        <taxon>Eukaryota</taxon>
        <taxon>Viridiplantae</taxon>
        <taxon>Streptophyta</taxon>
        <taxon>Embryophyta</taxon>
        <taxon>Tracheophyta</taxon>
        <taxon>Spermatophyta</taxon>
        <taxon>Magnoliopsida</taxon>
        <taxon>Liliopsida</taxon>
        <taxon>Zingiberales</taxon>
        <taxon>Musaceae</taxon>
        <taxon>Musa</taxon>
    </lineage>
</organism>
<protein>
    <submittedName>
        <fullName evidence="3">Uncharacterized protein</fullName>
    </submittedName>
</protein>
<feature type="transmembrane region" description="Helical" evidence="2">
    <location>
        <begin position="148"/>
        <end position="165"/>
    </location>
</feature>
<dbReference type="AlphaFoldDB" id="A0A9E7KQ25"/>
<dbReference type="Proteomes" id="UP001055439">
    <property type="component" value="Chromosome 8"/>
</dbReference>
<sequence length="166" mass="18000">MTPSTSLTLGAINLHASHLSFTPNSTNAVQISTHPIPLSPPTQPRRRPCAKTRRNQSDGELGCDVPALEKSGPGHHGGLVRRPRPLRQGAPLVPVPAPLFSAVRLHSGGPVVRSSQIPSPRFPAPSILDQALAARSRRPALYSGDRCFYYLCCVLALYMYALCLWF</sequence>
<feature type="region of interest" description="Disordered" evidence="1">
    <location>
        <begin position="33"/>
        <end position="87"/>
    </location>
</feature>
<keyword evidence="2" id="KW-1133">Transmembrane helix</keyword>
<keyword evidence="4" id="KW-1185">Reference proteome</keyword>
<name>A0A9E7KQ25_9LILI</name>
<keyword evidence="2" id="KW-0812">Transmembrane</keyword>
<evidence type="ECO:0000313" key="3">
    <source>
        <dbReference type="EMBL" id="URE29573.1"/>
    </source>
</evidence>